<dbReference type="Pfam" id="PF00069">
    <property type="entry name" value="Pkinase"/>
    <property type="match status" value="1"/>
</dbReference>
<dbReference type="PROSITE" id="PS50011">
    <property type="entry name" value="PROTEIN_KINASE_DOM"/>
    <property type="match status" value="1"/>
</dbReference>
<keyword evidence="6" id="KW-1133">Transmembrane helix</keyword>
<accession>A0A6J6YID5</accession>
<evidence type="ECO:0000256" key="1">
    <source>
        <dbReference type="ARBA" id="ARBA00022679"/>
    </source>
</evidence>
<keyword evidence="1" id="KW-0808">Transferase</keyword>
<feature type="region of interest" description="Disordered" evidence="5">
    <location>
        <begin position="170"/>
        <end position="189"/>
    </location>
</feature>
<name>A0A6J6YID5_9ZZZZ</name>
<evidence type="ECO:0000256" key="5">
    <source>
        <dbReference type="SAM" id="MobiDB-lite"/>
    </source>
</evidence>
<dbReference type="PANTHER" id="PTHR43289">
    <property type="entry name" value="MITOGEN-ACTIVATED PROTEIN KINASE KINASE KINASE 20-RELATED"/>
    <property type="match status" value="1"/>
</dbReference>
<dbReference type="Gene3D" id="1.10.510.10">
    <property type="entry name" value="Transferase(Phosphotransferase) domain 1"/>
    <property type="match status" value="1"/>
</dbReference>
<dbReference type="GO" id="GO:0005524">
    <property type="term" value="F:ATP binding"/>
    <property type="evidence" value="ECO:0007669"/>
    <property type="project" value="UniProtKB-KW"/>
</dbReference>
<organism evidence="8">
    <name type="scientific">freshwater metagenome</name>
    <dbReference type="NCBI Taxonomy" id="449393"/>
    <lineage>
        <taxon>unclassified sequences</taxon>
        <taxon>metagenomes</taxon>
        <taxon>ecological metagenomes</taxon>
    </lineage>
</organism>
<evidence type="ECO:0000256" key="4">
    <source>
        <dbReference type="ARBA" id="ARBA00022840"/>
    </source>
</evidence>
<feature type="compositionally biased region" description="Low complexity" evidence="5">
    <location>
        <begin position="319"/>
        <end position="328"/>
    </location>
</feature>
<feature type="region of interest" description="Disordered" evidence="5">
    <location>
        <begin position="297"/>
        <end position="337"/>
    </location>
</feature>
<dbReference type="PROSITE" id="PS00107">
    <property type="entry name" value="PROTEIN_KINASE_ATP"/>
    <property type="match status" value="1"/>
</dbReference>
<dbReference type="InterPro" id="IPR017441">
    <property type="entry name" value="Protein_kinase_ATP_BS"/>
</dbReference>
<keyword evidence="6" id="KW-0812">Transmembrane</keyword>
<gene>
    <name evidence="8" type="ORF">UFOPK3046_01031</name>
</gene>
<dbReference type="EMBL" id="CAFAAQ010000084">
    <property type="protein sequence ID" value="CAB4809160.1"/>
    <property type="molecule type" value="Genomic_DNA"/>
</dbReference>
<keyword evidence="2" id="KW-0547">Nucleotide-binding</keyword>
<sequence length="537" mass="57024">MSPARPDIQPPKLAGYTYLDRLGSGGFSDVFLYEREFPKQKVAIKVLISDAVDEGTSRRFTAEANAMASLSTHPYIVTIYEAAVSPQGFPFLVMEYYPRPNFSVRSKSEKFSVAAVLRVGIQVAAAIETAHRGGILHRDIKPANILTSEYGRPGLTDFGIASADDGRDEEAEGMSIPWSPPEVVAGSGRTDERADVYSLAATLYTFLAGRSPFELATGSNRSIDLIDRIERAPVPPIERADVPGSLQRLLAQCMAKDPSGRPASAAQLARSLQVIEVEQRFDMTPFEVSEATVAAPAGEPIDPEAGATRMKGPAVIQTQAPASQASAPRTTDSTQFRPAESVTRTFVRAPGSTPTGVQSGLIHNTPYQPSAVPAQPVVPSANQARTAAPGNAGLYTDPSSGAYTAPQPIAAPKIGSARVPIIAASVGAVVIALVGAWFLIGPGQAKPPPKKVTAPVVTDVEVVECKEPAGQTCVTWEYPKAKADDTYVVTLTGQEDVENTFSSPNLPYQVPYTGEQCATVTPERNNERGNTAKSKNC</sequence>
<keyword evidence="6" id="KW-0472">Membrane</keyword>
<evidence type="ECO:0000259" key="7">
    <source>
        <dbReference type="PROSITE" id="PS50011"/>
    </source>
</evidence>
<feature type="transmembrane region" description="Helical" evidence="6">
    <location>
        <begin position="421"/>
        <end position="440"/>
    </location>
</feature>
<dbReference type="InterPro" id="IPR000719">
    <property type="entry name" value="Prot_kinase_dom"/>
</dbReference>
<evidence type="ECO:0000256" key="2">
    <source>
        <dbReference type="ARBA" id="ARBA00022741"/>
    </source>
</evidence>
<dbReference type="InterPro" id="IPR008271">
    <property type="entry name" value="Ser/Thr_kinase_AS"/>
</dbReference>
<evidence type="ECO:0000256" key="6">
    <source>
        <dbReference type="SAM" id="Phobius"/>
    </source>
</evidence>
<dbReference type="AlphaFoldDB" id="A0A6J6YID5"/>
<proteinExistence type="predicted"/>
<keyword evidence="3" id="KW-0418">Kinase</keyword>
<protein>
    <submittedName>
        <fullName evidence="8">Unannotated protein</fullName>
    </submittedName>
</protein>
<dbReference type="PANTHER" id="PTHR43289:SF6">
    <property type="entry name" value="SERINE_THREONINE-PROTEIN KINASE NEKL-3"/>
    <property type="match status" value="1"/>
</dbReference>
<dbReference type="InterPro" id="IPR011009">
    <property type="entry name" value="Kinase-like_dom_sf"/>
</dbReference>
<keyword evidence="4" id="KW-0067">ATP-binding</keyword>
<dbReference type="CDD" id="cd14014">
    <property type="entry name" value="STKc_PknB_like"/>
    <property type="match status" value="1"/>
</dbReference>
<dbReference type="SMART" id="SM00220">
    <property type="entry name" value="S_TKc"/>
    <property type="match status" value="1"/>
</dbReference>
<evidence type="ECO:0000256" key="3">
    <source>
        <dbReference type="ARBA" id="ARBA00022777"/>
    </source>
</evidence>
<dbReference type="SUPFAM" id="SSF56112">
    <property type="entry name" value="Protein kinase-like (PK-like)"/>
    <property type="match status" value="1"/>
</dbReference>
<dbReference type="PROSITE" id="PS00108">
    <property type="entry name" value="PROTEIN_KINASE_ST"/>
    <property type="match status" value="1"/>
</dbReference>
<feature type="domain" description="Protein kinase" evidence="7">
    <location>
        <begin position="16"/>
        <end position="275"/>
    </location>
</feature>
<evidence type="ECO:0000313" key="8">
    <source>
        <dbReference type="EMBL" id="CAB4809160.1"/>
    </source>
</evidence>
<reference evidence="8" key="1">
    <citation type="submission" date="2020-05" db="EMBL/GenBank/DDBJ databases">
        <authorList>
            <person name="Chiriac C."/>
            <person name="Salcher M."/>
            <person name="Ghai R."/>
            <person name="Kavagutti S V."/>
        </authorList>
    </citation>
    <scope>NUCLEOTIDE SEQUENCE</scope>
</reference>
<dbReference type="GO" id="GO:0004674">
    <property type="term" value="F:protein serine/threonine kinase activity"/>
    <property type="evidence" value="ECO:0007669"/>
    <property type="project" value="TreeGrafter"/>
</dbReference>